<comment type="caution">
    <text evidence="1">The sequence shown here is derived from an EMBL/GenBank/DDBJ whole genome shotgun (WGS) entry which is preliminary data.</text>
</comment>
<protein>
    <submittedName>
        <fullName evidence="1">N-formylglutamate amidohydrolase</fullName>
    </submittedName>
</protein>
<organism evidence="1 2">
    <name type="scientific">Hoeflea algicola</name>
    <dbReference type="NCBI Taxonomy" id="2983763"/>
    <lineage>
        <taxon>Bacteria</taxon>
        <taxon>Pseudomonadati</taxon>
        <taxon>Pseudomonadota</taxon>
        <taxon>Alphaproteobacteria</taxon>
        <taxon>Hyphomicrobiales</taxon>
        <taxon>Rhizobiaceae</taxon>
        <taxon>Hoeflea</taxon>
    </lineage>
</organism>
<dbReference type="EMBL" id="JAOVZR010000001">
    <property type="protein sequence ID" value="MCY0148263.1"/>
    <property type="molecule type" value="Genomic_DNA"/>
</dbReference>
<dbReference type="SUPFAM" id="SSF53187">
    <property type="entry name" value="Zn-dependent exopeptidases"/>
    <property type="match status" value="1"/>
</dbReference>
<dbReference type="InterPro" id="IPR007709">
    <property type="entry name" value="N-FG_amidohydro"/>
</dbReference>
<gene>
    <name evidence="1" type="ORF">OEG84_11220</name>
</gene>
<accession>A0ABT3Z9C5</accession>
<keyword evidence="2" id="KW-1185">Reference proteome</keyword>
<dbReference type="PIRSF" id="PIRSF029730">
    <property type="entry name" value="UCP029730"/>
    <property type="match status" value="1"/>
</dbReference>
<dbReference type="Gene3D" id="3.40.630.40">
    <property type="entry name" value="Zn-dependent exopeptidases"/>
    <property type="match status" value="1"/>
</dbReference>
<reference evidence="1" key="1">
    <citation type="submission" date="2022-10" db="EMBL/GenBank/DDBJ databases">
        <title>Hoeflea sp. G2-23, isolated from marine algae.</title>
        <authorList>
            <person name="Kristyanto S."/>
            <person name="Kim J.M."/>
            <person name="Jeon C.O."/>
        </authorList>
    </citation>
    <scope>NUCLEOTIDE SEQUENCE</scope>
    <source>
        <strain evidence="1">G2-23</strain>
    </source>
</reference>
<dbReference type="InterPro" id="IPR011227">
    <property type="entry name" value="UCP029730"/>
</dbReference>
<sequence length="260" mass="28308">MSGFQPFEIIPGDASHGLVILADHAMNRLPSEYGDLGLSGDAFSRHIAYDIGIEGVTRGLCARLGVPAVMACFSRLLIDPNRGEDDPTLIMKLSDGMVIPANHPLSAKERARRLSLYHRPYHEAVSAVISNTARTSGKAPLVISMHSFTPVWKGAARPWHAGVLWDADPRALRVLMDLLSADPALVVGENEPYEGALIGDTMHQHCTTKGLAHALIEIRQDLISDQAGINAWVERLAPILTSTNSRPEMHEIRHHGSSLD</sequence>
<dbReference type="RefSeq" id="WP_267653836.1">
    <property type="nucleotide sequence ID" value="NZ_JAOVZR010000001.1"/>
</dbReference>
<name>A0ABT3Z9C5_9HYPH</name>
<evidence type="ECO:0000313" key="2">
    <source>
        <dbReference type="Proteomes" id="UP001073227"/>
    </source>
</evidence>
<evidence type="ECO:0000313" key="1">
    <source>
        <dbReference type="EMBL" id="MCY0148263.1"/>
    </source>
</evidence>
<dbReference type="Proteomes" id="UP001073227">
    <property type="component" value="Unassembled WGS sequence"/>
</dbReference>
<dbReference type="Pfam" id="PF05013">
    <property type="entry name" value="FGase"/>
    <property type="match status" value="1"/>
</dbReference>
<proteinExistence type="predicted"/>